<dbReference type="EMBL" id="BARW01038386">
    <property type="protein sequence ID" value="GAJ22394.1"/>
    <property type="molecule type" value="Genomic_DNA"/>
</dbReference>
<dbReference type="InterPro" id="IPR006311">
    <property type="entry name" value="TAT_signal"/>
</dbReference>
<comment type="caution">
    <text evidence="1">The sequence shown here is derived from an EMBL/GenBank/DDBJ whole genome shotgun (WGS) entry which is preliminary data.</text>
</comment>
<dbReference type="PANTHER" id="PTHR43818">
    <property type="entry name" value="BCDNA.GH03377"/>
    <property type="match status" value="1"/>
</dbReference>
<dbReference type="AlphaFoldDB" id="X1UY51"/>
<name>X1UY51_9ZZZZ</name>
<accession>X1UY51</accession>
<gene>
    <name evidence="1" type="ORF">S12H4_58932</name>
</gene>
<dbReference type="PANTHER" id="PTHR43818:SF5">
    <property type="entry name" value="OXIDOREDUCTASE FAMILY PROTEIN"/>
    <property type="match status" value="1"/>
</dbReference>
<proteinExistence type="predicted"/>
<dbReference type="Gene3D" id="3.40.50.720">
    <property type="entry name" value="NAD(P)-binding Rossmann-like Domain"/>
    <property type="match status" value="1"/>
</dbReference>
<dbReference type="InterPro" id="IPR050463">
    <property type="entry name" value="Gfo/Idh/MocA_oxidrdct_glycsds"/>
</dbReference>
<protein>
    <recommendedName>
        <fullName evidence="2">Gfo/Idh/MocA-like oxidoreductase N-terminal domain-containing protein</fullName>
    </recommendedName>
</protein>
<dbReference type="PROSITE" id="PS51318">
    <property type="entry name" value="TAT"/>
    <property type="match status" value="1"/>
</dbReference>
<feature type="non-terminal residue" evidence="1">
    <location>
        <position position="129"/>
    </location>
</feature>
<dbReference type="InterPro" id="IPR036291">
    <property type="entry name" value="NAD(P)-bd_dom_sf"/>
</dbReference>
<dbReference type="SUPFAM" id="SSF51735">
    <property type="entry name" value="NAD(P)-binding Rossmann-fold domains"/>
    <property type="match status" value="1"/>
</dbReference>
<sequence length="129" mass="14474">MTKRRDFIKKSVLGTAGLTIGGMGLSSKSYASIIGSNERVNIAVIGIRGQGRGHIDKWCTLKDNRNVRLKTICDVDEQFFAERSKIVLDKTGEKPLTEWDMRKVFDDKDIHAVSFATPNHWHALGTVWA</sequence>
<evidence type="ECO:0000313" key="1">
    <source>
        <dbReference type="EMBL" id="GAJ22394.1"/>
    </source>
</evidence>
<organism evidence="1">
    <name type="scientific">marine sediment metagenome</name>
    <dbReference type="NCBI Taxonomy" id="412755"/>
    <lineage>
        <taxon>unclassified sequences</taxon>
        <taxon>metagenomes</taxon>
        <taxon>ecological metagenomes</taxon>
    </lineage>
</organism>
<reference evidence="1" key="1">
    <citation type="journal article" date="2014" name="Front. Microbiol.">
        <title>High frequency of phylogenetically diverse reductive dehalogenase-homologous genes in deep subseafloor sedimentary metagenomes.</title>
        <authorList>
            <person name="Kawai M."/>
            <person name="Futagami T."/>
            <person name="Toyoda A."/>
            <person name="Takaki Y."/>
            <person name="Nishi S."/>
            <person name="Hori S."/>
            <person name="Arai W."/>
            <person name="Tsubouchi T."/>
            <person name="Morono Y."/>
            <person name="Uchiyama I."/>
            <person name="Ito T."/>
            <person name="Fujiyama A."/>
            <person name="Inagaki F."/>
            <person name="Takami H."/>
        </authorList>
    </citation>
    <scope>NUCLEOTIDE SEQUENCE</scope>
    <source>
        <strain evidence="1">Expedition CK06-06</strain>
    </source>
</reference>
<evidence type="ECO:0008006" key="2">
    <source>
        <dbReference type="Google" id="ProtNLM"/>
    </source>
</evidence>